<accession>A0A6A6XXI2</accession>
<evidence type="ECO:0000256" key="4">
    <source>
        <dbReference type="SAM" id="MobiDB-lite"/>
    </source>
</evidence>
<keyword evidence="2" id="KW-0539">Nucleus</keyword>
<evidence type="ECO:0000313" key="6">
    <source>
        <dbReference type="EMBL" id="KAF2800978.1"/>
    </source>
</evidence>
<dbReference type="CDD" id="cd00067">
    <property type="entry name" value="GAL4"/>
    <property type="match status" value="1"/>
</dbReference>
<dbReference type="CDD" id="cd12148">
    <property type="entry name" value="fungal_TF_MHR"/>
    <property type="match status" value="1"/>
</dbReference>
<protein>
    <recommendedName>
        <fullName evidence="5">Zn(2)-C6 fungal-type domain-containing protein</fullName>
    </recommendedName>
</protein>
<dbReference type="PROSITE" id="PS50048">
    <property type="entry name" value="ZN2_CY6_FUNGAL_2"/>
    <property type="match status" value="1"/>
</dbReference>
<evidence type="ECO:0000256" key="2">
    <source>
        <dbReference type="ARBA" id="ARBA00023242"/>
    </source>
</evidence>
<feature type="region of interest" description="Disordered" evidence="4">
    <location>
        <begin position="100"/>
        <end position="136"/>
    </location>
</feature>
<dbReference type="GO" id="GO:0006351">
    <property type="term" value="P:DNA-templated transcription"/>
    <property type="evidence" value="ECO:0007669"/>
    <property type="project" value="InterPro"/>
</dbReference>
<keyword evidence="1" id="KW-0479">Metal-binding</keyword>
<evidence type="ECO:0000259" key="5">
    <source>
        <dbReference type="PROSITE" id="PS50048"/>
    </source>
</evidence>
<dbReference type="GO" id="GO:0008270">
    <property type="term" value="F:zinc ion binding"/>
    <property type="evidence" value="ECO:0007669"/>
    <property type="project" value="InterPro"/>
</dbReference>
<keyword evidence="3" id="KW-0175">Coiled coil</keyword>
<dbReference type="InterPro" id="IPR007219">
    <property type="entry name" value="XnlR_reg_dom"/>
</dbReference>
<dbReference type="Pfam" id="PF04082">
    <property type="entry name" value="Fungal_trans"/>
    <property type="match status" value="1"/>
</dbReference>
<dbReference type="Gene3D" id="4.10.240.10">
    <property type="entry name" value="Zn(2)-C6 fungal-type DNA-binding domain"/>
    <property type="match status" value="1"/>
</dbReference>
<dbReference type="InterPro" id="IPR050987">
    <property type="entry name" value="AtrR-like"/>
</dbReference>
<dbReference type="InterPro" id="IPR001138">
    <property type="entry name" value="Zn2Cys6_DnaBD"/>
</dbReference>
<name>A0A6A6XXI2_9PLEO</name>
<feature type="coiled-coil region" evidence="3">
    <location>
        <begin position="68"/>
        <end position="95"/>
    </location>
</feature>
<dbReference type="InterPro" id="IPR036864">
    <property type="entry name" value="Zn2-C6_fun-type_DNA-bd_sf"/>
</dbReference>
<dbReference type="Pfam" id="PF00172">
    <property type="entry name" value="Zn_clus"/>
    <property type="match status" value="1"/>
</dbReference>
<dbReference type="SMART" id="SM00066">
    <property type="entry name" value="GAL4"/>
    <property type="match status" value="1"/>
</dbReference>
<dbReference type="SUPFAM" id="SSF57701">
    <property type="entry name" value="Zn2/Cys6 DNA-binding domain"/>
    <property type="match status" value="1"/>
</dbReference>
<proteinExistence type="predicted"/>
<keyword evidence="7" id="KW-1185">Reference proteome</keyword>
<sequence length="727" mass="80718">MENRDEMELASELASDGSTKVQRACDSCRSRKIRCDRATPCSNCRASKLTCITTAPTQKAQKQRVHISDEYEKKIDRIEDRLASIEQVLENLAAKLGNIDLHSTEPSSQGRSSKVSRSPNSMSEVIAPDNAPPFEGETTFNTQSEFARDLLEQAVGNTPSIVQNADVKAALTSLQDMVTRQGQRILTTKAQPIISFPHSLADIDPAKLERPPWAAVDDVLDTASNNPTMCFAVVFPFLALQNLKQIFKEAYEFPDETSIGRRILVYGVLYNLFMEFACYPSQDRRVREYRGHANTCRIQMETAMSQLPLLLQPTYENVLALLLAGAYAIELAKPSLCWVMISNAVGLCQSLGYHRISTMTNDTAEQRMAKTHAFWFIYMLDKNLSLRLGRASSFQDWDLSLPYPISGDMAVPLPPVPPIPVNETLVYWIKVSQIQGKTYERLYSPAAFLKSAEERSQISLDLVNQLDQAWSGRGELKLKFPKSYGEVGDLFYHADISTHFSTITLIHRASSPDNVTFSPRCLEAARTALVAHQRCSEKFNIKGNEDLWSGYVHWSVLQAPFTPFIVIFCNAISHCDPTDLSSLSSFVSSLESCRTVSEGADKLYKMCHLFLQVAKLYVEAKTKEASELVLRAKQSGFYPPEDTAGAGGFDGSAMTQFDPYLSALGLGPNSAWPMAATFPPLPAGMEGFSQGIDGGSGSHNSVQDWFSGSRYIMGLMEEDIHMPDLNL</sequence>
<evidence type="ECO:0000256" key="3">
    <source>
        <dbReference type="SAM" id="Coils"/>
    </source>
</evidence>
<dbReference type="EMBL" id="MU001740">
    <property type="protein sequence ID" value="KAF2800978.1"/>
    <property type="molecule type" value="Genomic_DNA"/>
</dbReference>
<feature type="compositionally biased region" description="Low complexity" evidence="4">
    <location>
        <begin position="107"/>
        <end position="118"/>
    </location>
</feature>
<dbReference type="PANTHER" id="PTHR46910:SF5">
    <property type="entry name" value="ZN(II)2CYS6 TRANSCRIPTION FACTOR (EUROFUNG)"/>
    <property type="match status" value="1"/>
</dbReference>
<evidence type="ECO:0000256" key="1">
    <source>
        <dbReference type="ARBA" id="ARBA00022723"/>
    </source>
</evidence>
<dbReference type="AlphaFoldDB" id="A0A6A6XXI2"/>
<dbReference type="PANTHER" id="PTHR46910">
    <property type="entry name" value="TRANSCRIPTION FACTOR PDR1"/>
    <property type="match status" value="1"/>
</dbReference>
<dbReference type="GO" id="GO:0003677">
    <property type="term" value="F:DNA binding"/>
    <property type="evidence" value="ECO:0007669"/>
    <property type="project" value="InterPro"/>
</dbReference>
<dbReference type="SMART" id="SM00906">
    <property type="entry name" value="Fungal_trans"/>
    <property type="match status" value="1"/>
</dbReference>
<feature type="domain" description="Zn(2)-C6 fungal-type" evidence="5">
    <location>
        <begin position="24"/>
        <end position="53"/>
    </location>
</feature>
<reference evidence="6" key="1">
    <citation type="journal article" date="2020" name="Stud. Mycol.">
        <title>101 Dothideomycetes genomes: a test case for predicting lifestyles and emergence of pathogens.</title>
        <authorList>
            <person name="Haridas S."/>
            <person name="Albert R."/>
            <person name="Binder M."/>
            <person name="Bloem J."/>
            <person name="Labutti K."/>
            <person name="Salamov A."/>
            <person name="Andreopoulos B."/>
            <person name="Baker S."/>
            <person name="Barry K."/>
            <person name="Bills G."/>
            <person name="Bluhm B."/>
            <person name="Cannon C."/>
            <person name="Castanera R."/>
            <person name="Culley D."/>
            <person name="Daum C."/>
            <person name="Ezra D."/>
            <person name="Gonzalez J."/>
            <person name="Henrissat B."/>
            <person name="Kuo A."/>
            <person name="Liang C."/>
            <person name="Lipzen A."/>
            <person name="Lutzoni F."/>
            <person name="Magnuson J."/>
            <person name="Mondo S."/>
            <person name="Nolan M."/>
            <person name="Ohm R."/>
            <person name="Pangilinan J."/>
            <person name="Park H.-J."/>
            <person name="Ramirez L."/>
            <person name="Alfaro M."/>
            <person name="Sun H."/>
            <person name="Tritt A."/>
            <person name="Yoshinaga Y."/>
            <person name="Zwiers L.-H."/>
            <person name="Turgeon B."/>
            <person name="Goodwin S."/>
            <person name="Spatafora J."/>
            <person name="Crous P."/>
            <person name="Grigoriev I."/>
        </authorList>
    </citation>
    <scope>NUCLEOTIDE SEQUENCE</scope>
    <source>
        <strain evidence="6">CBS 109.77</strain>
    </source>
</reference>
<dbReference type="PROSITE" id="PS00463">
    <property type="entry name" value="ZN2_CY6_FUNGAL_1"/>
    <property type="match status" value="1"/>
</dbReference>
<dbReference type="OrthoDB" id="103819at2759"/>
<gene>
    <name evidence="6" type="ORF">K505DRAFT_412602</name>
</gene>
<organism evidence="6 7">
    <name type="scientific">Melanomma pulvis-pyrius CBS 109.77</name>
    <dbReference type="NCBI Taxonomy" id="1314802"/>
    <lineage>
        <taxon>Eukaryota</taxon>
        <taxon>Fungi</taxon>
        <taxon>Dikarya</taxon>
        <taxon>Ascomycota</taxon>
        <taxon>Pezizomycotina</taxon>
        <taxon>Dothideomycetes</taxon>
        <taxon>Pleosporomycetidae</taxon>
        <taxon>Pleosporales</taxon>
        <taxon>Melanommataceae</taxon>
        <taxon>Melanomma</taxon>
    </lineage>
</organism>
<dbReference type="GO" id="GO:0000981">
    <property type="term" value="F:DNA-binding transcription factor activity, RNA polymerase II-specific"/>
    <property type="evidence" value="ECO:0007669"/>
    <property type="project" value="InterPro"/>
</dbReference>
<dbReference type="Proteomes" id="UP000799757">
    <property type="component" value="Unassembled WGS sequence"/>
</dbReference>
<evidence type="ECO:0000313" key="7">
    <source>
        <dbReference type="Proteomes" id="UP000799757"/>
    </source>
</evidence>